<dbReference type="GO" id="GO:0004113">
    <property type="term" value="F:2',3'-cyclic-nucleotide 3'-phosphodiesterase activity"/>
    <property type="evidence" value="ECO:0007669"/>
    <property type="project" value="InterPro"/>
</dbReference>
<sequence>MRLFAALPLPAAAQHRIAEYCRTIAPSFALARPSWVPEENLHLTLHFFGELDQKNAATLQNLLEAEAINCPSLTLRIGNLSVLPSLRAPRVLYLHTRIEPAAPLFSLIDRLRIIAAQIGAETDSRPWKAHLTLARLKEPWIPELSSLPAAPEISFAIDAFELMQSRLTREGAMYSCVRRYAFLTCSR</sequence>
<organism evidence="4">
    <name type="scientific">uncultured spirochete</name>
    <dbReference type="NCBI Taxonomy" id="156406"/>
    <lineage>
        <taxon>Bacteria</taxon>
        <taxon>Pseudomonadati</taxon>
        <taxon>Spirochaetota</taxon>
        <taxon>Spirochaetia</taxon>
        <taxon>Spirochaetales</taxon>
        <taxon>environmental samples</taxon>
    </lineage>
</organism>
<evidence type="ECO:0000259" key="3">
    <source>
        <dbReference type="Pfam" id="PF02834"/>
    </source>
</evidence>
<dbReference type="PANTHER" id="PTHR35561:SF1">
    <property type="entry name" value="RNA 2',3'-CYCLIC PHOSPHODIESTERASE"/>
    <property type="match status" value="1"/>
</dbReference>
<evidence type="ECO:0000256" key="1">
    <source>
        <dbReference type="ARBA" id="ARBA00022801"/>
    </source>
</evidence>
<feature type="domain" description="Phosphoesterase HXTX" evidence="3">
    <location>
        <begin position="7"/>
        <end position="93"/>
    </location>
</feature>
<comment type="similarity">
    <text evidence="2">Belongs to the 2H phosphoesterase superfamily. ThpR family.</text>
</comment>
<feature type="domain" description="Phosphoesterase HXTX" evidence="3">
    <location>
        <begin position="101"/>
        <end position="174"/>
    </location>
</feature>
<dbReference type="Pfam" id="PF02834">
    <property type="entry name" value="LigT_PEase"/>
    <property type="match status" value="2"/>
</dbReference>
<dbReference type="PANTHER" id="PTHR35561">
    <property type="entry name" value="RNA 2',3'-CYCLIC PHOSPHODIESTERASE"/>
    <property type="match status" value="1"/>
</dbReference>
<dbReference type="HAMAP" id="MF_01940">
    <property type="entry name" value="RNA_CPDase"/>
    <property type="match status" value="1"/>
</dbReference>
<proteinExistence type="inferred from homology"/>
<dbReference type="Gene3D" id="3.90.1140.10">
    <property type="entry name" value="Cyclic phosphodiesterase"/>
    <property type="match status" value="1"/>
</dbReference>
<dbReference type="InterPro" id="IPR004175">
    <property type="entry name" value="RNA_CPDase"/>
</dbReference>
<dbReference type="InterPro" id="IPR014051">
    <property type="entry name" value="Phosphoesterase_HXTX"/>
</dbReference>
<feature type="active site" description="Proton acceptor" evidence="2">
    <location>
        <position position="130"/>
    </location>
</feature>
<comment type="function">
    <text evidence="2">Hydrolyzes RNA 2',3'-cyclic phosphodiester to an RNA 2'-phosphomonoester.</text>
</comment>
<accession>A0A3P3XHN0</accession>
<keyword evidence="1 2" id="KW-0378">Hydrolase</keyword>
<dbReference type="EC" id="3.1.4.58" evidence="2"/>
<dbReference type="InterPro" id="IPR009097">
    <property type="entry name" value="Cyclic_Pdiesterase"/>
</dbReference>
<dbReference type="GO" id="GO:0008664">
    <property type="term" value="F:RNA 2',3'-cyclic 3'-phosphodiesterase activity"/>
    <property type="evidence" value="ECO:0007669"/>
    <property type="project" value="UniProtKB-EC"/>
</dbReference>
<feature type="active site" description="Proton donor" evidence="2">
    <location>
        <position position="42"/>
    </location>
</feature>
<dbReference type="SUPFAM" id="SSF55144">
    <property type="entry name" value="LigT-like"/>
    <property type="match status" value="1"/>
</dbReference>
<feature type="short sequence motif" description="HXTX 1" evidence="2">
    <location>
        <begin position="42"/>
        <end position="45"/>
    </location>
</feature>
<dbReference type="EMBL" id="FWDM01000014">
    <property type="protein sequence ID" value="SLM12134.1"/>
    <property type="molecule type" value="Genomic_DNA"/>
</dbReference>
<name>A0A3P3XHN0_9SPIR</name>
<protein>
    <recommendedName>
        <fullName evidence="2">RNA 2',3'-cyclic phosphodiesterase</fullName>
        <shortName evidence="2">RNA 2',3'-CPDase</shortName>
        <ecNumber evidence="2">3.1.4.58</ecNumber>
    </recommendedName>
</protein>
<feature type="short sequence motif" description="HXTX 2" evidence="2">
    <location>
        <begin position="130"/>
        <end position="133"/>
    </location>
</feature>
<reference evidence="4" key="1">
    <citation type="submission" date="2017-02" db="EMBL/GenBank/DDBJ databases">
        <authorList>
            <person name="Regsiter A."/>
            <person name="William W."/>
        </authorList>
    </citation>
    <scope>NUCLEOTIDE SEQUENCE</scope>
    <source>
        <strain evidence="4">Bib</strain>
    </source>
</reference>
<keyword evidence="4" id="KW-0436">Ligase</keyword>
<evidence type="ECO:0000313" key="4">
    <source>
        <dbReference type="EMBL" id="SLM12134.1"/>
    </source>
</evidence>
<dbReference type="NCBIfam" id="TIGR02258">
    <property type="entry name" value="2_5_ligase"/>
    <property type="match status" value="1"/>
</dbReference>
<evidence type="ECO:0000256" key="2">
    <source>
        <dbReference type="HAMAP-Rule" id="MF_01940"/>
    </source>
</evidence>
<dbReference type="GO" id="GO:0016874">
    <property type="term" value="F:ligase activity"/>
    <property type="evidence" value="ECO:0007669"/>
    <property type="project" value="UniProtKB-KW"/>
</dbReference>
<dbReference type="AlphaFoldDB" id="A0A3P3XHN0"/>
<comment type="catalytic activity">
    <reaction evidence="2">
        <text>a 3'-end 2',3'-cyclophospho-ribonucleotide-RNA + H2O = a 3'-end 2'-phospho-ribonucleotide-RNA + H(+)</text>
        <dbReference type="Rhea" id="RHEA:11828"/>
        <dbReference type="Rhea" id="RHEA-COMP:10464"/>
        <dbReference type="Rhea" id="RHEA-COMP:17353"/>
        <dbReference type="ChEBI" id="CHEBI:15377"/>
        <dbReference type="ChEBI" id="CHEBI:15378"/>
        <dbReference type="ChEBI" id="CHEBI:83064"/>
        <dbReference type="ChEBI" id="CHEBI:173113"/>
        <dbReference type="EC" id="3.1.4.58"/>
    </reaction>
</comment>
<gene>
    <name evidence="4" type="ORF">SPIROBIBN47_210220</name>
</gene>